<reference evidence="2" key="1">
    <citation type="submission" date="2020-08" db="EMBL/GenBank/DDBJ databases">
        <title>Multicomponent nature underlies the extraordinary mechanical properties of spider dragline silk.</title>
        <authorList>
            <person name="Kono N."/>
            <person name="Nakamura H."/>
            <person name="Mori M."/>
            <person name="Yoshida Y."/>
            <person name="Ohtoshi R."/>
            <person name="Malay A.D."/>
            <person name="Moran D.A.P."/>
            <person name="Tomita M."/>
            <person name="Numata K."/>
            <person name="Arakawa K."/>
        </authorList>
    </citation>
    <scope>NUCLEOTIDE SEQUENCE</scope>
</reference>
<evidence type="ECO:0000313" key="2">
    <source>
        <dbReference type="EMBL" id="GFY54047.1"/>
    </source>
</evidence>
<comment type="caution">
    <text evidence="2">The sequence shown here is derived from an EMBL/GenBank/DDBJ whole genome shotgun (WGS) entry which is preliminary data.</text>
</comment>
<protein>
    <submittedName>
        <fullName evidence="2">Uncharacterized protein</fullName>
    </submittedName>
</protein>
<gene>
    <name evidence="2" type="ORF">TNIN_175121</name>
</gene>
<evidence type="ECO:0000256" key="1">
    <source>
        <dbReference type="SAM" id="MobiDB-lite"/>
    </source>
</evidence>
<feature type="region of interest" description="Disordered" evidence="1">
    <location>
        <begin position="70"/>
        <end position="107"/>
    </location>
</feature>
<name>A0A8X7C581_9ARAC</name>
<proteinExistence type="predicted"/>
<dbReference type="Proteomes" id="UP000886998">
    <property type="component" value="Unassembled WGS sequence"/>
</dbReference>
<dbReference type="EMBL" id="BMAV01009636">
    <property type="protein sequence ID" value="GFY54047.1"/>
    <property type="molecule type" value="Genomic_DNA"/>
</dbReference>
<sequence length="107" mass="11770">MTTRRAFAMHRPSVSGSSWLMIGPADETGKRYKYCMGYESQVPDEPPASGALSLTCCQYMFHPYTYDSTKGHGLKRGPWKRDDGAGDWGRETPATLSPGVAALQYSS</sequence>
<keyword evidence="3" id="KW-1185">Reference proteome</keyword>
<organism evidence="2 3">
    <name type="scientific">Trichonephila inaurata madagascariensis</name>
    <dbReference type="NCBI Taxonomy" id="2747483"/>
    <lineage>
        <taxon>Eukaryota</taxon>
        <taxon>Metazoa</taxon>
        <taxon>Ecdysozoa</taxon>
        <taxon>Arthropoda</taxon>
        <taxon>Chelicerata</taxon>
        <taxon>Arachnida</taxon>
        <taxon>Araneae</taxon>
        <taxon>Araneomorphae</taxon>
        <taxon>Entelegynae</taxon>
        <taxon>Araneoidea</taxon>
        <taxon>Nephilidae</taxon>
        <taxon>Trichonephila</taxon>
        <taxon>Trichonephila inaurata</taxon>
    </lineage>
</organism>
<feature type="compositionally biased region" description="Basic and acidic residues" evidence="1">
    <location>
        <begin position="79"/>
        <end position="90"/>
    </location>
</feature>
<dbReference type="AlphaFoldDB" id="A0A8X7C581"/>
<accession>A0A8X7C581</accession>
<evidence type="ECO:0000313" key="3">
    <source>
        <dbReference type="Proteomes" id="UP000886998"/>
    </source>
</evidence>